<organism evidence="1 2">
    <name type="scientific">Candidatus Wildermuthbacteria bacterium RIFCSPHIGHO2_12_FULL_40_12</name>
    <dbReference type="NCBI Taxonomy" id="1802457"/>
    <lineage>
        <taxon>Bacteria</taxon>
        <taxon>Candidatus Wildermuthiibacteriota</taxon>
    </lineage>
</organism>
<gene>
    <name evidence="1" type="ORF">A3F15_01510</name>
</gene>
<evidence type="ECO:0000313" key="1">
    <source>
        <dbReference type="EMBL" id="OHA71279.1"/>
    </source>
</evidence>
<comment type="caution">
    <text evidence="1">The sequence shown here is derived from an EMBL/GenBank/DDBJ whole genome shotgun (WGS) entry which is preliminary data.</text>
</comment>
<dbReference type="Proteomes" id="UP000177078">
    <property type="component" value="Unassembled WGS sequence"/>
</dbReference>
<reference evidence="1 2" key="1">
    <citation type="journal article" date="2016" name="Nat. Commun.">
        <title>Thousands of microbial genomes shed light on interconnected biogeochemical processes in an aquifer system.</title>
        <authorList>
            <person name="Anantharaman K."/>
            <person name="Brown C.T."/>
            <person name="Hug L.A."/>
            <person name="Sharon I."/>
            <person name="Castelle C.J."/>
            <person name="Probst A.J."/>
            <person name="Thomas B.C."/>
            <person name="Singh A."/>
            <person name="Wilkins M.J."/>
            <person name="Karaoz U."/>
            <person name="Brodie E.L."/>
            <person name="Williams K.H."/>
            <person name="Hubbard S.S."/>
            <person name="Banfield J.F."/>
        </authorList>
    </citation>
    <scope>NUCLEOTIDE SEQUENCE [LARGE SCALE GENOMIC DNA]</scope>
</reference>
<dbReference type="STRING" id="1802457.A3F15_01510"/>
<accession>A0A1G2RFX0</accession>
<evidence type="ECO:0000313" key="2">
    <source>
        <dbReference type="Proteomes" id="UP000177078"/>
    </source>
</evidence>
<proteinExistence type="predicted"/>
<name>A0A1G2RFX0_9BACT</name>
<dbReference type="EMBL" id="MHUC01000006">
    <property type="protein sequence ID" value="OHA71279.1"/>
    <property type="molecule type" value="Genomic_DNA"/>
</dbReference>
<protein>
    <submittedName>
        <fullName evidence="1">Uncharacterized protein</fullName>
    </submittedName>
</protein>
<sequence length="163" mass="18860">MVITDKILLWQTIVVFLTFLTASAATYLAWMIGRRQNEINKQALDIQNFVETFVMPQRVIGQDEQGNQKFLYWNLLVKNASSYPIYLNRFVLNGVAHLIGNSVVPIGGDNWYAIPVSKDVQEKGELSLEIEFEDYLGTQYLSRHYGKLENANWQIRSEKRNKV</sequence>
<dbReference type="AlphaFoldDB" id="A0A1G2RFX0"/>